<evidence type="ECO:0000256" key="3">
    <source>
        <dbReference type="ARBA" id="ARBA00022692"/>
    </source>
</evidence>
<evidence type="ECO:0000313" key="11">
    <source>
        <dbReference type="EMBL" id="KAJ1117934.1"/>
    </source>
</evidence>
<evidence type="ECO:0000313" key="12">
    <source>
        <dbReference type="Proteomes" id="UP001066276"/>
    </source>
</evidence>
<dbReference type="GO" id="GO:0004930">
    <property type="term" value="F:G protein-coupled receptor activity"/>
    <property type="evidence" value="ECO:0007669"/>
    <property type="project" value="UniProtKB-KW"/>
</dbReference>
<protein>
    <recommendedName>
        <fullName evidence="10">G-protein coupled receptors family 1 profile domain-containing protein</fullName>
    </recommendedName>
</protein>
<name>A0AAV7NTH5_PLEWA</name>
<feature type="transmembrane region" description="Helical" evidence="9">
    <location>
        <begin position="136"/>
        <end position="156"/>
    </location>
</feature>
<keyword evidence="5" id="KW-0297">G-protein coupled receptor</keyword>
<evidence type="ECO:0000256" key="2">
    <source>
        <dbReference type="ARBA" id="ARBA00022475"/>
    </source>
</evidence>
<evidence type="ECO:0000256" key="7">
    <source>
        <dbReference type="ARBA" id="ARBA00023170"/>
    </source>
</evidence>
<dbReference type="AlphaFoldDB" id="A0AAV7NTH5"/>
<proteinExistence type="predicted"/>
<evidence type="ECO:0000259" key="10">
    <source>
        <dbReference type="PROSITE" id="PS50262"/>
    </source>
</evidence>
<dbReference type="EMBL" id="JANPWB010000012">
    <property type="protein sequence ID" value="KAJ1117934.1"/>
    <property type="molecule type" value="Genomic_DNA"/>
</dbReference>
<keyword evidence="2" id="KW-1003">Cell membrane</keyword>
<evidence type="ECO:0000256" key="8">
    <source>
        <dbReference type="ARBA" id="ARBA00023224"/>
    </source>
</evidence>
<reference evidence="11" key="1">
    <citation type="journal article" date="2022" name="bioRxiv">
        <title>Sequencing and chromosome-scale assembly of the giantPleurodeles waltlgenome.</title>
        <authorList>
            <person name="Brown T."/>
            <person name="Elewa A."/>
            <person name="Iarovenko S."/>
            <person name="Subramanian E."/>
            <person name="Araus A.J."/>
            <person name="Petzold A."/>
            <person name="Susuki M."/>
            <person name="Suzuki K.-i.T."/>
            <person name="Hayashi T."/>
            <person name="Toyoda A."/>
            <person name="Oliveira C."/>
            <person name="Osipova E."/>
            <person name="Leigh N.D."/>
            <person name="Simon A."/>
            <person name="Yun M.H."/>
        </authorList>
    </citation>
    <scope>NUCLEOTIDE SEQUENCE</scope>
    <source>
        <strain evidence="11">20211129_DDA</strain>
        <tissue evidence="11">Liver</tissue>
    </source>
</reference>
<keyword evidence="12" id="KW-1185">Reference proteome</keyword>
<dbReference type="PROSITE" id="PS50262">
    <property type="entry name" value="G_PROTEIN_RECEP_F1_2"/>
    <property type="match status" value="1"/>
</dbReference>
<evidence type="ECO:0000256" key="9">
    <source>
        <dbReference type="SAM" id="Phobius"/>
    </source>
</evidence>
<dbReference type="GO" id="GO:0005886">
    <property type="term" value="C:plasma membrane"/>
    <property type="evidence" value="ECO:0007669"/>
    <property type="project" value="UniProtKB-SubCell"/>
</dbReference>
<evidence type="ECO:0000256" key="4">
    <source>
        <dbReference type="ARBA" id="ARBA00022989"/>
    </source>
</evidence>
<keyword evidence="3 9" id="KW-0812">Transmembrane</keyword>
<sequence>MKASVPQMMPSIQLPEDIASNLLPKGWQNLTTLQMSIQDAENCSNTDALLTKYYLPALYGIIFLVAFPGNIIAIVVYLFKMRPWRSSLIIMLNLAITDLLYLTSLPFLIYYYANEMSWNLGNFMCKFIRFSFNFNLYASILFLTCFSVFRYFAIVHPMRYQHIHEKKWAVVACSVVWVIALVAVIPMVLVIESTEREGLAICLDFASSIGEIRKQHVSANIALTEKPDEGSNLAETECAYSQEKLYEQENEY</sequence>
<keyword evidence="4 9" id="KW-1133">Transmembrane helix</keyword>
<organism evidence="11 12">
    <name type="scientific">Pleurodeles waltl</name>
    <name type="common">Iberian ribbed newt</name>
    <dbReference type="NCBI Taxonomy" id="8319"/>
    <lineage>
        <taxon>Eukaryota</taxon>
        <taxon>Metazoa</taxon>
        <taxon>Chordata</taxon>
        <taxon>Craniata</taxon>
        <taxon>Vertebrata</taxon>
        <taxon>Euteleostomi</taxon>
        <taxon>Amphibia</taxon>
        <taxon>Batrachia</taxon>
        <taxon>Caudata</taxon>
        <taxon>Salamandroidea</taxon>
        <taxon>Salamandridae</taxon>
        <taxon>Pleurodelinae</taxon>
        <taxon>Pleurodeles</taxon>
    </lineage>
</organism>
<keyword evidence="6 9" id="KW-0472">Membrane</keyword>
<accession>A0AAV7NTH5</accession>
<dbReference type="Gene3D" id="1.20.1070.10">
    <property type="entry name" value="Rhodopsin 7-helix transmembrane proteins"/>
    <property type="match status" value="1"/>
</dbReference>
<feature type="domain" description="G-protein coupled receptors family 1 profile" evidence="10">
    <location>
        <begin position="69"/>
        <end position="252"/>
    </location>
</feature>
<dbReference type="PRINTS" id="PR01157">
    <property type="entry name" value="P2YPURNOCPTR"/>
</dbReference>
<comment type="subcellular location">
    <subcellularLocation>
        <location evidence="1">Cell membrane</location>
        <topology evidence="1">Multi-pass membrane protein</topology>
    </subcellularLocation>
</comment>
<gene>
    <name evidence="11" type="ORF">NDU88_006129</name>
</gene>
<keyword evidence="8" id="KW-0807">Transducer</keyword>
<dbReference type="PANTHER" id="PTHR24231:SF15">
    <property type="entry name" value="2-OXOGLUTARATE RECEPTOR 1"/>
    <property type="match status" value="1"/>
</dbReference>
<dbReference type="SUPFAM" id="SSF81321">
    <property type="entry name" value="Family A G protein-coupled receptor-like"/>
    <property type="match status" value="1"/>
</dbReference>
<dbReference type="PANTHER" id="PTHR24231">
    <property type="entry name" value="PURINOCEPTOR-RELATED G-PROTEIN COUPLED RECEPTOR"/>
    <property type="match status" value="1"/>
</dbReference>
<evidence type="ECO:0000256" key="5">
    <source>
        <dbReference type="ARBA" id="ARBA00023040"/>
    </source>
</evidence>
<dbReference type="InterPro" id="IPR017452">
    <property type="entry name" value="GPCR_Rhodpsn_7TM"/>
</dbReference>
<evidence type="ECO:0000256" key="6">
    <source>
        <dbReference type="ARBA" id="ARBA00023136"/>
    </source>
</evidence>
<dbReference type="Proteomes" id="UP001066276">
    <property type="component" value="Chromosome 8"/>
</dbReference>
<feature type="transmembrane region" description="Helical" evidence="9">
    <location>
        <begin position="57"/>
        <end position="79"/>
    </location>
</feature>
<feature type="transmembrane region" description="Helical" evidence="9">
    <location>
        <begin position="91"/>
        <end position="113"/>
    </location>
</feature>
<evidence type="ECO:0000256" key="1">
    <source>
        <dbReference type="ARBA" id="ARBA00004651"/>
    </source>
</evidence>
<comment type="caution">
    <text evidence="11">The sequence shown here is derived from an EMBL/GenBank/DDBJ whole genome shotgun (WGS) entry which is preliminary data.</text>
</comment>
<dbReference type="PRINTS" id="PR00237">
    <property type="entry name" value="GPCRRHODOPSN"/>
</dbReference>
<feature type="transmembrane region" description="Helical" evidence="9">
    <location>
        <begin position="168"/>
        <end position="191"/>
    </location>
</feature>
<dbReference type="Pfam" id="PF00001">
    <property type="entry name" value="7tm_1"/>
    <property type="match status" value="1"/>
</dbReference>
<dbReference type="InterPro" id="IPR000276">
    <property type="entry name" value="GPCR_Rhodpsn"/>
</dbReference>
<keyword evidence="7" id="KW-0675">Receptor</keyword>